<accession>A0A8C9NC88</accession>
<dbReference type="OMA" id="VNIYHQY"/>
<evidence type="ECO:0000259" key="2">
    <source>
        <dbReference type="SMART" id="SM01394"/>
    </source>
</evidence>
<feature type="domain" description="S100/CaBP-9k-type calcium binding subdomain" evidence="2">
    <location>
        <begin position="5"/>
        <end position="47"/>
    </location>
</feature>
<dbReference type="SMART" id="SM01394">
    <property type="entry name" value="S_100"/>
    <property type="match status" value="1"/>
</dbReference>
<dbReference type="Pfam" id="PF01023">
    <property type="entry name" value="S_100"/>
    <property type="match status" value="1"/>
</dbReference>
<name>A0A8C9NC88_SERCA</name>
<keyword evidence="4" id="KW-1185">Reference proteome</keyword>
<dbReference type="InterPro" id="IPR013787">
    <property type="entry name" value="S100_Ca-bd_sub"/>
</dbReference>
<dbReference type="Gene3D" id="1.10.238.10">
    <property type="entry name" value="EF-hand"/>
    <property type="match status" value="1"/>
</dbReference>
<dbReference type="AlphaFoldDB" id="A0A8C9NC88"/>
<evidence type="ECO:0000313" key="3">
    <source>
        <dbReference type="Ensembl" id="ENSSCAP00000015011.1"/>
    </source>
</evidence>
<proteinExistence type="predicted"/>
<protein>
    <recommendedName>
        <fullName evidence="2">S100/CaBP-9k-type calcium binding subdomain domain-containing protein</fullName>
    </recommendedName>
</protein>
<reference evidence="3" key="2">
    <citation type="submission" date="2025-09" db="UniProtKB">
        <authorList>
            <consortium name="Ensembl"/>
        </authorList>
    </citation>
    <scope>IDENTIFICATION</scope>
</reference>
<evidence type="ECO:0000313" key="4">
    <source>
        <dbReference type="Proteomes" id="UP000694409"/>
    </source>
</evidence>
<reference evidence="3" key="1">
    <citation type="submission" date="2025-08" db="UniProtKB">
        <authorList>
            <consortium name="Ensembl"/>
        </authorList>
    </citation>
    <scope>IDENTIFICATION</scope>
</reference>
<organism evidence="3 4">
    <name type="scientific">Serinus canaria</name>
    <name type="common">Island canary</name>
    <name type="synonym">Fringilla canaria</name>
    <dbReference type="NCBI Taxonomy" id="9135"/>
    <lineage>
        <taxon>Eukaryota</taxon>
        <taxon>Metazoa</taxon>
        <taxon>Chordata</taxon>
        <taxon>Craniata</taxon>
        <taxon>Vertebrata</taxon>
        <taxon>Euteleostomi</taxon>
        <taxon>Archelosauria</taxon>
        <taxon>Archosauria</taxon>
        <taxon>Dinosauria</taxon>
        <taxon>Saurischia</taxon>
        <taxon>Theropoda</taxon>
        <taxon>Coelurosauria</taxon>
        <taxon>Aves</taxon>
        <taxon>Neognathae</taxon>
        <taxon>Neoaves</taxon>
        <taxon>Telluraves</taxon>
        <taxon>Australaves</taxon>
        <taxon>Passeriformes</taxon>
        <taxon>Passeroidea</taxon>
        <taxon>Fringillidae</taxon>
        <taxon>Carduelinae</taxon>
        <taxon>Serinus</taxon>
    </lineage>
</organism>
<feature type="compositionally biased region" description="Basic and acidic residues" evidence="1">
    <location>
        <begin position="84"/>
        <end position="94"/>
    </location>
</feature>
<dbReference type="Proteomes" id="UP000694409">
    <property type="component" value="Unassembled WGS sequence"/>
</dbReference>
<feature type="region of interest" description="Disordered" evidence="1">
    <location>
        <begin position="76"/>
        <end position="100"/>
    </location>
</feature>
<evidence type="ECO:0000256" key="1">
    <source>
        <dbReference type="SAM" id="MobiDB-lite"/>
    </source>
</evidence>
<dbReference type="GeneTree" id="ENSGT00960000189338"/>
<sequence>MKTDLELALECAVNVYHRYAVRQPMDDYLSRGEFSSLLKETAEPFLRNTVPVRPRRGGIGGFTEFLTTLSLVAIDAHNRSHKSPGGDHGHDHGHGHSHRH</sequence>
<dbReference type="Ensembl" id="ENSSCAT00000016815.1">
    <property type="protein sequence ID" value="ENSSCAP00000015011.1"/>
    <property type="gene ID" value="ENSSCAG00000011010.1"/>
</dbReference>